<keyword evidence="1" id="KW-0472">Membrane</keyword>
<dbReference type="EMBL" id="MGGI01000015">
    <property type="protein sequence ID" value="OGM26266.1"/>
    <property type="molecule type" value="Genomic_DNA"/>
</dbReference>
<evidence type="ECO:0000313" key="3">
    <source>
        <dbReference type="Proteomes" id="UP000178851"/>
    </source>
</evidence>
<proteinExistence type="predicted"/>
<reference evidence="2 3" key="1">
    <citation type="journal article" date="2016" name="Nat. Commun.">
        <title>Thousands of microbial genomes shed light on interconnected biogeochemical processes in an aquifer system.</title>
        <authorList>
            <person name="Anantharaman K."/>
            <person name="Brown C.T."/>
            <person name="Hug L.A."/>
            <person name="Sharon I."/>
            <person name="Castelle C.J."/>
            <person name="Probst A.J."/>
            <person name="Thomas B.C."/>
            <person name="Singh A."/>
            <person name="Wilkins M.J."/>
            <person name="Karaoz U."/>
            <person name="Brodie E.L."/>
            <person name="Williams K.H."/>
            <person name="Hubbard S.S."/>
            <person name="Banfield J.F."/>
        </authorList>
    </citation>
    <scope>NUCLEOTIDE SEQUENCE [LARGE SCALE GENOMIC DNA]</scope>
</reference>
<name>A0A1F7YFZ5_9BACT</name>
<dbReference type="AlphaFoldDB" id="A0A1F7YFZ5"/>
<evidence type="ECO:0000313" key="2">
    <source>
        <dbReference type="EMBL" id="OGM26266.1"/>
    </source>
</evidence>
<accession>A0A1F7YFZ5</accession>
<evidence type="ECO:0008006" key="4">
    <source>
        <dbReference type="Google" id="ProtNLM"/>
    </source>
</evidence>
<feature type="transmembrane region" description="Helical" evidence="1">
    <location>
        <begin position="204"/>
        <end position="223"/>
    </location>
</feature>
<gene>
    <name evidence="2" type="ORF">A2627_04260</name>
</gene>
<sequence length="356" mass="39919">MKKDKLINSVAFLDRNYMVFYDGKSFKSYTFNFPVNSVRDLEIKSRDEVTKELKMFLEKNKVAVSKICLVLSRNVYFEEDLPLEVDESAIEAETNRFESLIPFSNVGVMLFRSEKSFKLIGVNKDFWESFREILDSLGFMTFSVIPAFALGNSYEDKPFDVNSAKAALRKFNSFTEFSFLSNIAVVNLEQGPLGNKTETKRTKLLIIIFVVLLIAFVVLFILTRAQTKPAPTRVKSVTQPIIIPTSFPTVSLTVTPLVTSAPENIKINILNGSGKAGQADLLRQDLNKIDFTTVDIAASVLSSSKTTMIGFTTSTPADIKQKIFELVKIRYPDISIQDSESSVYDVVITIGNLLTK</sequence>
<protein>
    <recommendedName>
        <fullName evidence="4">LytR/CpsA/Psr regulator C-terminal domain-containing protein</fullName>
    </recommendedName>
</protein>
<evidence type="ECO:0000256" key="1">
    <source>
        <dbReference type="SAM" id="Phobius"/>
    </source>
</evidence>
<keyword evidence="1" id="KW-0812">Transmembrane</keyword>
<dbReference type="Proteomes" id="UP000178851">
    <property type="component" value="Unassembled WGS sequence"/>
</dbReference>
<comment type="caution">
    <text evidence="2">The sequence shown here is derived from an EMBL/GenBank/DDBJ whole genome shotgun (WGS) entry which is preliminary data.</text>
</comment>
<organism evidence="2 3">
    <name type="scientific">Candidatus Woesebacteria bacterium RIFCSPHIGHO2_01_FULL_39_28</name>
    <dbReference type="NCBI Taxonomy" id="1802496"/>
    <lineage>
        <taxon>Bacteria</taxon>
        <taxon>Candidatus Woeseibacteriota</taxon>
    </lineage>
</organism>
<keyword evidence="1" id="KW-1133">Transmembrane helix</keyword>